<organism evidence="4 5">
    <name type="scientific">Cicer arietinum</name>
    <name type="common">Chickpea</name>
    <name type="synonym">Garbanzo</name>
    <dbReference type="NCBI Taxonomy" id="3827"/>
    <lineage>
        <taxon>Eukaryota</taxon>
        <taxon>Viridiplantae</taxon>
        <taxon>Streptophyta</taxon>
        <taxon>Embryophyta</taxon>
        <taxon>Tracheophyta</taxon>
        <taxon>Spermatophyta</taxon>
        <taxon>Magnoliopsida</taxon>
        <taxon>eudicotyledons</taxon>
        <taxon>Gunneridae</taxon>
        <taxon>Pentapetalae</taxon>
        <taxon>rosids</taxon>
        <taxon>fabids</taxon>
        <taxon>Fabales</taxon>
        <taxon>Fabaceae</taxon>
        <taxon>Papilionoideae</taxon>
        <taxon>50 kb inversion clade</taxon>
        <taxon>NPAAA clade</taxon>
        <taxon>Hologalegina</taxon>
        <taxon>IRL clade</taxon>
        <taxon>Cicereae</taxon>
        <taxon>Cicer</taxon>
    </lineage>
</organism>
<reference evidence="5" key="2">
    <citation type="submission" date="2025-08" db="UniProtKB">
        <authorList>
            <consortium name="RefSeq"/>
        </authorList>
    </citation>
    <scope>IDENTIFICATION</scope>
    <source>
        <tissue evidence="5">Etiolated seedlings</tissue>
    </source>
</reference>
<evidence type="ECO:0000256" key="1">
    <source>
        <dbReference type="SAM" id="MobiDB-lite"/>
    </source>
</evidence>
<proteinExistence type="predicted"/>
<evidence type="ECO:0000313" key="4">
    <source>
        <dbReference type="Proteomes" id="UP000087171"/>
    </source>
</evidence>
<reference evidence="4" key="1">
    <citation type="journal article" date="2013" name="Nat. Biotechnol.">
        <title>Draft genome sequence of chickpea (Cicer arietinum) provides a resource for trait improvement.</title>
        <authorList>
            <person name="Varshney R.K."/>
            <person name="Song C."/>
            <person name="Saxena R.K."/>
            <person name="Azam S."/>
            <person name="Yu S."/>
            <person name="Sharpe A.G."/>
            <person name="Cannon S."/>
            <person name="Baek J."/>
            <person name="Rosen B.D."/>
            <person name="Tar'an B."/>
            <person name="Millan T."/>
            <person name="Zhang X."/>
            <person name="Ramsay L.D."/>
            <person name="Iwata A."/>
            <person name="Wang Y."/>
            <person name="Nelson W."/>
            <person name="Farmer A.D."/>
            <person name="Gaur P.M."/>
            <person name="Soderlund C."/>
            <person name="Penmetsa R.V."/>
            <person name="Xu C."/>
            <person name="Bharti A.K."/>
            <person name="He W."/>
            <person name="Winter P."/>
            <person name="Zhao S."/>
            <person name="Hane J.K."/>
            <person name="Carrasquilla-Garcia N."/>
            <person name="Condie J.A."/>
            <person name="Upadhyaya H.D."/>
            <person name="Luo M.C."/>
            <person name="Thudi M."/>
            <person name="Gowda C.L."/>
            <person name="Singh N.P."/>
            <person name="Lichtenzveig J."/>
            <person name="Gali K.K."/>
            <person name="Rubio J."/>
            <person name="Nadarajan N."/>
            <person name="Dolezel J."/>
            <person name="Bansal K.C."/>
            <person name="Xu X."/>
            <person name="Edwards D."/>
            <person name="Zhang G."/>
            <person name="Kahl G."/>
            <person name="Gil J."/>
            <person name="Singh K.B."/>
            <person name="Datta S.K."/>
            <person name="Jackson S.A."/>
            <person name="Wang J."/>
            <person name="Cook D.R."/>
        </authorList>
    </citation>
    <scope>NUCLEOTIDE SEQUENCE [LARGE SCALE GENOMIC DNA]</scope>
    <source>
        <strain evidence="4">cv. CDC Frontier</strain>
    </source>
</reference>
<keyword evidence="2" id="KW-1133">Transmembrane helix</keyword>
<sequence length="376" mass="42151">MATAGANRRKISAASARSHTRRTNKTTSSSSGILRTTLAVLFIGFLAWAYQVTQPPPPKICGSPDGPPITAPRIQLRDGRHLAYKEHGVPKDEAKYKIISVHGFTSCRHDAVVADTLSPDVVKELGVYFVSFDRPGYGESDPDPKRTLKSIALDIEELADKLELGSKFYVVGVSMGGQIVWNCLKYIPHRLAGAALLAPVVNYWWPDLPANLTADAFNEMKLQDQWALRVAHYTPWLTYWWNTQRWFPICSAVARSPDILSKQDKVLAIKFLEHKVNYAAQVRQQGEYESVHRDLNIAFGSWEHTPLDLQNPFPNNEGSVHVWQGDDDLLVPVTVQRYIAQNLSWIHYHELPGSGHLFPHIDGVSETIIKTLLGVK</sequence>
<dbReference type="SUPFAM" id="SSF53474">
    <property type="entry name" value="alpha/beta-Hydrolases"/>
    <property type="match status" value="1"/>
</dbReference>
<dbReference type="STRING" id="3827.A0A1S2XSY7"/>
<keyword evidence="4" id="KW-1185">Reference proteome</keyword>
<name>A0A1S2XSY7_CICAR</name>
<dbReference type="PANTHER" id="PTHR45763">
    <property type="entry name" value="HYDROLASE, ALPHA/BETA FOLD FAMILY PROTEIN, EXPRESSED-RELATED"/>
    <property type="match status" value="1"/>
</dbReference>
<evidence type="ECO:0000256" key="2">
    <source>
        <dbReference type="SAM" id="Phobius"/>
    </source>
</evidence>
<dbReference type="RefSeq" id="XP_004494027.1">
    <property type="nucleotide sequence ID" value="XM_004493970.3"/>
</dbReference>
<gene>
    <name evidence="5" type="primary">LOC101515525</name>
</gene>
<feature type="domain" description="AB hydrolase-1" evidence="3">
    <location>
        <begin position="101"/>
        <end position="361"/>
    </location>
</feature>
<dbReference type="PaxDb" id="3827-XP_004494027.1"/>
<accession>A0A1S2XSY7</accession>
<feature type="transmembrane region" description="Helical" evidence="2">
    <location>
        <begin position="32"/>
        <end position="50"/>
    </location>
</feature>
<keyword evidence="2" id="KW-0472">Membrane</keyword>
<keyword evidence="2" id="KW-0812">Transmembrane</keyword>
<dbReference type="KEGG" id="cam:101515525"/>
<dbReference type="PANTHER" id="PTHR45763:SF51">
    <property type="entry name" value="ALPHA_BETA-HYDROLASES SUPERFAMILY PROTEIN"/>
    <property type="match status" value="1"/>
</dbReference>
<evidence type="ECO:0000313" key="5">
    <source>
        <dbReference type="RefSeq" id="XP_004494027.1"/>
    </source>
</evidence>
<protein>
    <submittedName>
        <fullName evidence="5">Uncharacterized protein LOC101515525</fullName>
    </submittedName>
</protein>
<dbReference type="InterPro" id="IPR000073">
    <property type="entry name" value="AB_hydrolase_1"/>
</dbReference>
<dbReference type="FunFam" id="3.40.50.1820:FF:000270">
    <property type="entry name" value="Alpha/beta-Hydrolases superfamily protein"/>
    <property type="match status" value="1"/>
</dbReference>
<dbReference type="Gene3D" id="3.40.50.1820">
    <property type="entry name" value="alpha/beta hydrolase"/>
    <property type="match status" value="1"/>
</dbReference>
<feature type="region of interest" description="Disordered" evidence="1">
    <location>
        <begin position="1"/>
        <end position="29"/>
    </location>
</feature>
<dbReference type="Proteomes" id="UP000087171">
    <property type="component" value="Chromosome Ca3"/>
</dbReference>
<dbReference type="InterPro" id="IPR029058">
    <property type="entry name" value="AB_hydrolase_fold"/>
</dbReference>
<dbReference type="Pfam" id="PF12697">
    <property type="entry name" value="Abhydrolase_6"/>
    <property type="match status" value="1"/>
</dbReference>
<evidence type="ECO:0000259" key="3">
    <source>
        <dbReference type="Pfam" id="PF12697"/>
    </source>
</evidence>
<dbReference type="OrthoDB" id="294702at2759"/>
<dbReference type="AlphaFoldDB" id="A0A1S2XSY7"/>
<dbReference type="eggNOG" id="ENOG502QS8H">
    <property type="taxonomic scope" value="Eukaryota"/>
</dbReference>
<dbReference type="GeneID" id="101515525"/>